<evidence type="ECO:0000256" key="10">
    <source>
        <dbReference type="SAM" id="MobiDB-lite"/>
    </source>
</evidence>
<keyword evidence="6" id="KW-1000">Mitochondrion outer membrane</keyword>
<feature type="compositionally biased region" description="Basic and acidic residues" evidence="10">
    <location>
        <begin position="1"/>
        <end position="12"/>
    </location>
</feature>
<keyword evidence="9" id="KW-0472">Membrane</keyword>
<dbReference type="SMR" id="B4M7N1"/>
<dbReference type="HOGENOM" id="CLU_054399_0_0_1"/>
<name>B4M7N1_DROVI</name>
<evidence type="ECO:0000256" key="4">
    <source>
        <dbReference type="ARBA" id="ARBA00022452"/>
    </source>
</evidence>
<dbReference type="GO" id="GO:0005741">
    <property type="term" value="C:mitochondrial outer membrane"/>
    <property type="evidence" value="ECO:0007669"/>
    <property type="project" value="UniProtKB-SubCell"/>
</dbReference>
<dbReference type="GO" id="GO:0030150">
    <property type="term" value="P:protein import into mitochondrial matrix"/>
    <property type="evidence" value="ECO:0007669"/>
    <property type="project" value="InterPro"/>
</dbReference>
<dbReference type="EMBL" id="CH940653">
    <property type="protein sequence ID" value="EDW62798.1"/>
    <property type="molecule type" value="Genomic_DNA"/>
</dbReference>
<dbReference type="PANTHER" id="PTHR10802">
    <property type="entry name" value="MITOCHONDRIAL IMPORT RECEPTOR SUBUNIT TOM40"/>
    <property type="match status" value="1"/>
</dbReference>
<dbReference type="PhylomeDB" id="B4M7N1"/>
<evidence type="ECO:0000256" key="2">
    <source>
        <dbReference type="ARBA" id="ARBA00010510"/>
    </source>
</evidence>
<keyword evidence="3" id="KW-0813">Transport</keyword>
<dbReference type="InterPro" id="IPR027246">
    <property type="entry name" value="Porin_Euk/Tom40"/>
</dbReference>
<evidence type="ECO:0000256" key="3">
    <source>
        <dbReference type="ARBA" id="ARBA00022448"/>
    </source>
</evidence>
<dbReference type="Pfam" id="PF01459">
    <property type="entry name" value="Porin_3"/>
    <property type="match status" value="1"/>
</dbReference>
<dbReference type="OrthoDB" id="19656at2759"/>
<evidence type="ECO:0000256" key="1">
    <source>
        <dbReference type="ARBA" id="ARBA00004374"/>
    </source>
</evidence>
<organism evidence="11 12">
    <name type="scientific">Drosophila virilis</name>
    <name type="common">Fruit fly</name>
    <dbReference type="NCBI Taxonomy" id="7244"/>
    <lineage>
        <taxon>Eukaryota</taxon>
        <taxon>Metazoa</taxon>
        <taxon>Ecdysozoa</taxon>
        <taxon>Arthropoda</taxon>
        <taxon>Hexapoda</taxon>
        <taxon>Insecta</taxon>
        <taxon>Pterygota</taxon>
        <taxon>Neoptera</taxon>
        <taxon>Endopterygota</taxon>
        <taxon>Diptera</taxon>
        <taxon>Brachycera</taxon>
        <taxon>Muscomorpha</taxon>
        <taxon>Ephydroidea</taxon>
        <taxon>Drosophilidae</taxon>
        <taxon>Drosophila</taxon>
    </lineage>
</organism>
<evidence type="ECO:0000313" key="12">
    <source>
        <dbReference type="Proteomes" id="UP000008792"/>
    </source>
</evidence>
<evidence type="ECO:0000313" key="11">
    <source>
        <dbReference type="EMBL" id="EDW62798.1"/>
    </source>
</evidence>
<comment type="subcellular location">
    <subcellularLocation>
        <location evidence="1">Mitochondrion outer membrane</location>
        <topology evidence="1">Multi-pass membrane protein</topology>
    </subcellularLocation>
</comment>
<dbReference type="KEGG" id="dvi:6633792"/>
<protein>
    <submittedName>
        <fullName evidence="11">Uncharacterized protein</fullName>
    </submittedName>
</protein>
<reference evidence="11 12" key="1">
    <citation type="journal article" date="2007" name="Nature">
        <title>Evolution of genes and genomes on the Drosophila phylogeny.</title>
        <authorList>
            <consortium name="Drosophila 12 Genomes Consortium"/>
            <person name="Clark A.G."/>
            <person name="Eisen M.B."/>
            <person name="Smith D.R."/>
            <person name="Bergman C.M."/>
            <person name="Oliver B."/>
            <person name="Markow T.A."/>
            <person name="Kaufman T.C."/>
            <person name="Kellis M."/>
            <person name="Gelbart W."/>
            <person name="Iyer V.N."/>
            <person name="Pollard D.A."/>
            <person name="Sackton T.B."/>
            <person name="Larracuente A.M."/>
            <person name="Singh N.D."/>
            <person name="Abad J.P."/>
            <person name="Abt D.N."/>
            <person name="Adryan B."/>
            <person name="Aguade M."/>
            <person name="Akashi H."/>
            <person name="Anderson W.W."/>
            <person name="Aquadro C.F."/>
            <person name="Ardell D.H."/>
            <person name="Arguello R."/>
            <person name="Artieri C.G."/>
            <person name="Barbash D.A."/>
            <person name="Barker D."/>
            <person name="Barsanti P."/>
            <person name="Batterham P."/>
            <person name="Batzoglou S."/>
            <person name="Begun D."/>
            <person name="Bhutkar A."/>
            <person name="Blanco E."/>
            <person name="Bosak S.A."/>
            <person name="Bradley R.K."/>
            <person name="Brand A.D."/>
            <person name="Brent M.R."/>
            <person name="Brooks A.N."/>
            <person name="Brown R.H."/>
            <person name="Butlin R.K."/>
            <person name="Caggese C."/>
            <person name="Calvi B.R."/>
            <person name="Bernardo de Carvalho A."/>
            <person name="Caspi A."/>
            <person name="Castrezana S."/>
            <person name="Celniker S.E."/>
            <person name="Chang J.L."/>
            <person name="Chapple C."/>
            <person name="Chatterji S."/>
            <person name="Chinwalla A."/>
            <person name="Civetta A."/>
            <person name="Clifton S.W."/>
            <person name="Comeron J.M."/>
            <person name="Costello J.C."/>
            <person name="Coyne J.A."/>
            <person name="Daub J."/>
            <person name="David R.G."/>
            <person name="Delcher A.L."/>
            <person name="Delehaunty K."/>
            <person name="Do C.B."/>
            <person name="Ebling H."/>
            <person name="Edwards K."/>
            <person name="Eickbush T."/>
            <person name="Evans J.D."/>
            <person name="Filipski A."/>
            <person name="Findeiss S."/>
            <person name="Freyhult E."/>
            <person name="Fulton L."/>
            <person name="Fulton R."/>
            <person name="Garcia A.C."/>
            <person name="Gardiner A."/>
            <person name="Garfield D.A."/>
            <person name="Garvin B.E."/>
            <person name="Gibson G."/>
            <person name="Gilbert D."/>
            <person name="Gnerre S."/>
            <person name="Godfrey J."/>
            <person name="Good R."/>
            <person name="Gotea V."/>
            <person name="Gravely B."/>
            <person name="Greenberg A.J."/>
            <person name="Griffiths-Jones S."/>
            <person name="Gross S."/>
            <person name="Guigo R."/>
            <person name="Gustafson E.A."/>
            <person name="Haerty W."/>
            <person name="Hahn M.W."/>
            <person name="Halligan D.L."/>
            <person name="Halpern A.L."/>
            <person name="Halter G.M."/>
            <person name="Han M.V."/>
            <person name="Heger A."/>
            <person name="Hillier L."/>
            <person name="Hinrichs A.S."/>
            <person name="Holmes I."/>
            <person name="Hoskins R.A."/>
            <person name="Hubisz M.J."/>
            <person name="Hultmark D."/>
            <person name="Huntley M.A."/>
            <person name="Jaffe D.B."/>
            <person name="Jagadeeshan S."/>
            <person name="Jeck W.R."/>
            <person name="Johnson J."/>
            <person name="Jones C.D."/>
            <person name="Jordan W.C."/>
            <person name="Karpen G.H."/>
            <person name="Kataoka E."/>
            <person name="Keightley P.D."/>
            <person name="Kheradpour P."/>
            <person name="Kirkness E.F."/>
            <person name="Koerich L.B."/>
            <person name="Kristiansen K."/>
            <person name="Kudrna D."/>
            <person name="Kulathinal R.J."/>
            <person name="Kumar S."/>
            <person name="Kwok R."/>
            <person name="Lander E."/>
            <person name="Langley C.H."/>
            <person name="Lapoint R."/>
            <person name="Lazzaro B.P."/>
            <person name="Lee S.J."/>
            <person name="Levesque L."/>
            <person name="Li R."/>
            <person name="Lin C.F."/>
            <person name="Lin M.F."/>
            <person name="Lindblad-Toh K."/>
            <person name="Llopart A."/>
            <person name="Long M."/>
            <person name="Low L."/>
            <person name="Lozovsky E."/>
            <person name="Lu J."/>
            <person name="Luo M."/>
            <person name="Machado C.A."/>
            <person name="Makalowski W."/>
            <person name="Marzo M."/>
            <person name="Matsuda M."/>
            <person name="Matzkin L."/>
            <person name="McAllister B."/>
            <person name="McBride C.S."/>
            <person name="McKernan B."/>
            <person name="McKernan K."/>
            <person name="Mendez-Lago M."/>
            <person name="Minx P."/>
            <person name="Mollenhauer M.U."/>
            <person name="Montooth K."/>
            <person name="Mount S.M."/>
            <person name="Mu X."/>
            <person name="Myers E."/>
            <person name="Negre B."/>
            <person name="Newfeld S."/>
            <person name="Nielsen R."/>
            <person name="Noor M.A."/>
            <person name="O'Grady P."/>
            <person name="Pachter L."/>
            <person name="Papaceit M."/>
            <person name="Parisi M.J."/>
            <person name="Parisi M."/>
            <person name="Parts L."/>
            <person name="Pedersen J.S."/>
            <person name="Pesole G."/>
            <person name="Phillippy A.M."/>
            <person name="Ponting C.P."/>
            <person name="Pop M."/>
            <person name="Porcelli D."/>
            <person name="Powell J.R."/>
            <person name="Prohaska S."/>
            <person name="Pruitt K."/>
            <person name="Puig M."/>
            <person name="Quesneville H."/>
            <person name="Ram K.R."/>
            <person name="Rand D."/>
            <person name="Rasmussen M.D."/>
            <person name="Reed L.K."/>
            <person name="Reenan R."/>
            <person name="Reily A."/>
            <person name="Remington K.A."/>
            <person name="Rieger T.T."/>
            <person name="Ritchie M.G."/>
            <person name="Robin C."/>
            <person name="Rogers Y.H."/>
            <person name="Rohde C."/>
            <person name="Rozas J."/>
            <person name="Rubenfield M.J."/>
            <person name="Ruiz A."/>
            <person name="Russo S."/>
            <person name="Salzberg S.L."/>
            <person name="Sanchez-Gracia A."/>
            <person name="Saranga D.J."/>
            <person name="Sato H."/>
            <person name="Schaeffer S.W."/>
            <person name="Schatz M.C."/>
            <person name="Schlenke T."/>
            <person name="Schwartz R."/>
            <person name="Segarra C."/>
            <person name="Singh R.S."/>
            <person name="Sirot L."/>
            <person name="Sirota M."/>
            <person name="Sisneros N.B."/>
            <person name="Smith C.D."/>
            <person name="Smith T.F."/>
            <person name="Spieth J."/>
            <person name="Stage D.E."/>
            <person name="Stark A."/>
            <person name="Stephan W."/>
            <person name="Strausberg R.L."/>
            <person name="Strempel S."/>
            <person name="Sturgill D."/>
            <person name="Sutton G."/>
            <person name="Sutton G.G."/>
            <person name="Tao W."/>
            <person name="Teichmann S."/>
            <person name="Tobari Y.N."/>
            <person name="Tomimura Y."/>
            <person name="Tsolas J.M."/>
            <person name="Valente V.L."/>
            <person name="Venter E."/>
            <person name="Venter J.C."/>
            <person name="Vicario S."/>
            <person name="Vieira F.G."/>
            <person name="Vilella A.J."/>
            <person name="Villasante A."/>
            <person name="Walenz B."/>
            <person name="Wang J."/>
            <person name="Wasserman M."/>
            <person name="Watts T."/>
            <person name="Wilson D."/>
            <person name="Wilson R.K."/>
            <person name="Wing R.A."/>
            <person name="Wolfner M.F."/>
            <person name="Wong A."/>
            <person name="Wong G.K."/>
            <person name="Wu C.I."/>
            <person name="Wu G."/>
            <person name="Yamamoto D."/>
            <person name="Yang H.P."/>
            <person name="Yang S.P."/>
            <person name="Yorke J.A."/>
            <person name="Yoshida K."/>
            <person name="Zdobnov E."/>
            <person name="Zhang P."/>
            <person name="Zhang Y."/>
            <person name="Zimin A.V."/>
            <person name="Baldwin J."/>
            <person name="Abdouelleil A."/>
            <person name="Abdulkadir J."/>
            <person name="Abebe A."/>
            <person name="Abera B."/>
            <person name="Abreu J."/>
            <person name="Acer S.C."/>
            <person name="Aftuck L."/>
            <person name="Alexander A."/>
            <person name="An P."/>
            <person name="Anderson E."/>
            <person name="Anderson S."/>
            <person name="Arachi H."/>
            <person name="Azer M."/>
            <person name="Bachantsang P."/>
            <person name="Barry A."/>
            <person name="Bayul T."/>
            <person name="Berlin A."/>
            <person name="Bessette D."/>
            <person name="Bloom T."/>
            <person name="Blye J."/>
            <person name="Boguslavskiy L."/>
            <person name="Bonnet C."/>
            <person name="Boukhgalter B."/>
            <person name="Bourzgui I."/>
            <person name="Brown A."/>
            <person name="Cahill P."/>
            <person name="Channer S."/>
            <person name="Cheshatsang Y."/>
            <person name="Chuda L."/>
            <person name="Citroen M."/>
            <person name="Collymore A."/>
            <person name="Cooke P."/>
            <person name="Costello M."/>
            <person name="D'Aco K."/>
            <person name="Daza R."/>
            <person name="De Haan G."/>
            <person name="DeGray S."/>
            <person name="DeMaso C."/>
            <person name="Dhargay N."/>
            <person name="Dooley K."/>
            <person name="Dooley E."/>
            <person name="Doricent M."/>
            <person name="Dorje P."/>
            <person name="Dorjee K."/>
            <person name="Dupes A."/>
            <person name="Elong R."/>
            <person name="Falk J."/>
            <person name="Farina A."/>
            <person name="Faro S."/>
            <person name="Ferguson D."/>
            <person name="Fisher S."/>
            <person name="Foley C.D."/>
            <person name="Franke A."/>
            <person name="Friedrich D."/>
            <person name="Gadbois L."/>
            <person name="Gearin G."/>
            <person name="Gearin C.R."/>
            <person name="Giannoukos G."/>
            <person name="Goode T."/>
            <person name="Graham J."/>
            <person name="Grandbois E."/>
            <person name="Grewal S."/>
            <person name="Gyaltsen K."/>
            <person name="Hafez N."/>
            <person name="Hagos B."/>
            <person name="Hall J."/>
            <person name="Henson C."/>
            <person name="Hollinger A."/>
            <person name="Honan T."/>
            <person name="Huard M.D."/>
            <person name="Hughes L."/>
            <person name="Hurhula B."/>
            <person name="Husby M.E."/>
            <person name="Kamat A."/>
            <person name="Kanga B."/>
            <person name="Kashin S."/>
            <person name="Khazanovich D."/>
            <person name="Kisner P."/>
            <person name="Lance K."/>
            <person name="Lara M."/>
            <person name="Lee W."/>
            <person name="Lennon N."/>
            <person name="Letendre F."/>
            <person name="LeVine R."/>
            <person name="Lipovsky A."/>
            <person name="Liu X."/>
            <person name="Liu J."/>
            <person name="Liu S."/>
            <person name="Lokyitsang T."/>
            <person name="Lokyitsang Y."/>
            <person name="Lubonja R."/>
            <person name="Lui A."/>
            <person name="MacDonald P."/>
            <person name="Magnisalis V."/>
            <person name="Maru K."/>
            <person name="Matthews C."/>
            <person name="McCusker W."/>
            <person name="McDonough S."/>
            <person name="Mehta T."/>
            <person name="Meldrim J."/>
            <person name="Meneus L."/>
            <person name="Mihai O."/>
            <person name="Mihalev A."/>
            <person name="Mihova T."/>
            <person name="Mittelman R."/>
            <person name="Mlenga V."/>
            <person name="Montmayeur A."/>
            <person name="Mulrain L."/>
            <person name="Navidi A."/>
            <person name="Naylor J."/>
            <person name="Negash T."/>
            <person name="Nguyen T."/>
            <person name="Nguyen N."/>
            <person name="Nicol R."/>
            <person name="Norbu C."/>
            <person name="Norbu N."/>
            <person name="Novod N."/>
            <person name="O'Neill B."/>
            <person name="Osman S."/>
            <person name="Markiewicz E."/>
            <person name="Oyono O.L."/>
            <person name="Patti C."/>
            <person name="Phunkhang P."/>
            <person name="Pierre F."/>
            <person name="Priest M."/>
            <person name="Raghuraman S."/>
            <person name="Rege F."/>
            <person name="Reyes R."/>
            <person name="Rise C."/>
            <person name="Rogov P."/>
            <person name="Ross K."/>
            <person name="Ryan E."/>
            <person name="Settipalli S."/>
            <person name="Shea T."/>
            <person name="Sherpa N."/>
            <person name="Shi L."/>
            <person name="Shih D."/>
            <person name="Sparrow T."/>
            <person name="Spaulding J."/>
            <person name="Stalker J."/>
            <person name="Stange-Thomann N."/>
            <person name="Stavropoulos S."/>
            <person name="Stone C."/>
            <person name="Strader C."/>
            <person name="Tesfaye S."/>
            <person name="Thomson T."/>
            <person name="Thoulutsang Y."/>
            <person name="Thoulutsang D."/>
            <person name="Topham K."/>
            <person name="Topping I."/>
            <person name="Tsamla T."/>
            <person name="Vassiliev H."/>
            <person name="Vo A."/>
            <person name="Wangchuk T."/>
            <person name="Wangdi T."/>
            <person name="Weiand M."/>
            <person name="Wilkinson J."/>
            <person name="Wilson A."/>
            <person name="Yadav S."/>
            <person name="Young G."/>
            <person name="Yu Q."/>
            <person name="Zembek L."/>
            <person name="Zhong D."/>
            <person name="Zimmer A."/>
            <person name="Zwirko Z."/>
            <person name="Jaffe D.B."/>
            <person name="Alvarez P."/>
            <person name="Brockman W."/>
            <person name="Butler J."/>
            <person name="Chin C."/>
            <person name="Gnerre S."/>
            <person name="Grabherr M."/>
            <person name="Kleber M."/>
            <person name="Mauceli E."/>
            <person name="MacCallum I."/>
        </authorList>
    </citation>
    <scope>NUCLEOTIDE SEQUENCE [LARGE SCALE GENOMIC DNA]</scope>
    <source>
        <strain evidence="12">Tucson 15010-1051.87</strain>
    </source>
</reference>
<evidence type="ECO:0000256" key="5">
    <source>
        <dbReference type="ARBA" id="ARBA00022692"/>
    </source>
</evidence>
<keyword evidence="7" id="KW-0653">Protein transport</keyword>
<evidence type="ECO:0000256" key="7">
    <source>
        <dbReference type="ARBA" id="ARBA00022927"/>
    </source>
</evidence>
<keyword evidence="12" id="KW-1185">Reference proteome</keyword>
<evidence type="ECO:0000256" key="8">
    <source>
        <dbReference type="ARBA" id="ARBA00023128"/>
    </source>
</evidence>
<feature type="compositionally biased region" description="Gly residues" evidence="10">
    <location>
        <begin position="19"/>
        <end position="29"/>
    </location>
</feature>
<dbReference type="CDD" id="cd07305">
    <property type="entry name" value="Porin3_Tom40"/>
    <property type="match status" value="1"/>
</dbReference>
<dbReference type="GO" id="GO:0008320">
    <property type="term" value="F:protein transmembrane transporter activity"/>
    <property type="evidence" value="ECO:0007669"/>
    <property type="project" value="InterPro"/>
</dbReference>
<sequence length="388" mass="42501">MGNVHTLEEGKVHGHGHGRGQGQGRGQGKGYEKEKLYRFFGIRMANEGDGYSITGQRRAEIQMKQEENLETAGPGGTRSAAAVAVGGLAVPATALPERLGNPGTVAELHRRCHDMLPQTFDGFRLNVSRALGSNVTVGHSLQVGNRPQTADCQFNASYMGQRQHELTGEAYPMIIGEVDAHGNVTGTLMHFITPRCRGKLTTTILDSEVQSSRLFLDYFGNNYSCTCVLSNIDLAQRMGVFVASYLQQVTPELALGVDYIYQREDIVPGGQAALVSAVARYQQENRQWSAMLSLHALELCYTQFYGQSLGASVQLQANILKRQAISRLCYHCHMPRVGFSFRGGIDTRGVISAVCEKRLEPLPILLQLSGKLNHLTSRFRFGLGLTLG</sequence>
<dbReference type="eggNOG" id="KOG3296">
    <property type="taxonomic scope" value="Eukaryota"/>
</dbReference>
<dbReference type="Gene3D" id="2.40.160.10">
    <property type="entry name" value="Porin"/>
    <property type="match status" value="1"/>
</dbReference>
<keyword evidence="4" id="KW-1134">Transmembrane beta strand</keyword>
<evidence type="ECO:0000256" key="6">
    <source>
        <dbReference type="ARBA" id="ARBA00022787"/>
    </source>
</evidence>
<proteinExistence type="inferred from homology"/>
<dbReference type="STRING" id="7244.B4M7N1"/>
<keyword evidence="8" id="KW-0496">Mitochondrion</keyword>
<dbReference type="InterPro" id="IPR037930">
    <property type="entry name" value="Tom40"/>
</dbReference>
<dbReference type="Proteomes" id="UP000008792">
    <property type="component" value="Unassembled WGS sequence"/>
</dbReference>
<dbReference type="OMA" id="CVLSNID"/>
<comment type="similarity">
    <text evidence="2">Belongs to the Tom40 family.</text>
</comment>
<accession>B4M7N1</accession>
<evidence type="ECO:0000256" key="9">
    <source>
        <dbReference type="ARBA" id="ARBA00023136"/>
    </source>
</evidence>
<dbReference type="InterPro" id="IPR023614">
    <property type="entry name" value="Porin_dom_sf"/>
</dbReference>
<keyword evidence="5" id="KW-0812">Transmembrane</keyword>
<dbReference type="AlphaFoldDB" id="B4M7N1"/>
<dbReference type="InParanoid" id="B4M7N1"/>
<gene>
    <name evidence="11" type="primary">Dvir\GJ17024</name>
    <name evidence="11" type="ORF">Dvir_GJ17024</name>
</gene>
<feature type="region of interest" description="Disordered" evidence="10">
    <location>
        <begin position="1"/>
        <end position="30"/>
    </location>
</feature>